<evidence type="ECO:0000256" key="5">
    <source>
        <dbReference type="RuleBase" id="RU361187"/>
    </source>
</evidence>
<keyword evidence="2" id="KW-0732">Signal</keyword>
<evidence type="ECO:0000256" key="3">
    <source>
        <dbReference type="ARBA" id="ARBA00022801"/>
    </source>
</evidence>
<dbReference type="CDD" id="cd18817">
    <property type="entry name" value="GH43f_LbAraf43-like"/>
    <property type="match status" value="1"/>
</dbReference>
<evidence type="ECO:0000256" key="1">
    <source>
        <dbReference type="ARBA" id="ARBA00009865"/>
    </source>
</evidence>
<dbReference type="PIRSF" id="PIRSF025414">
    <property type="entry name" value="Alpha-L-arabinofuranosidase"/>
    <property type="match status" value="1"/>
</dbReference>
<dbReference type="SUPFAM" id="SSF75005">
    <property type="entry name" value="Arabinanase/levansucrase/invertase"/>
    <property type="match status" value="1"/>
</dbReference>
<gene>
    <name evidence="6" type="ORF">J40TS1_13750</name>
</gene>
<reference evidence="6" key="1">
    <citation type="submission" date="2021-03" db="EMBL/GenBank/DDBJ databases">
        <title>Antimicrobial resistance genes in bacteria isolated from Japanese honey, and their potential for conferring macrolide and lincosamide resistance in the American foulbrood pathogen Paenibacillus larvae.</title>
        <authorList>
            <person name="Okamoto M."/>
            <person name="Kumagai M."/>
            <person name="Kanamori H."/>
            <person name="Takamatsu D."/>
        </authorList>
    </citation>
    <scope>NUCLEOTIDE SEQUENCE</scope>
    <source>
        <strain evidence="6">J40TS1</strain>
    </source>
</reference>
<accession>A0A919YKU2</accession>
<sequence length="311" mass="35433">MSNIIVEQRADPWVYLHHDGYYYFTGSVPQYDCIELRRAKALEQLQEAEAVTIWHKHESGPMGGYIWAPEIHYIDGKWYIYFASGRADANFAQRIYVLENEAENPLQGNWLEKGQVTTNWESFTLDATTFVVAGKRYLVWAQEDPAMGRGTNLYIAEMSNPWTIKGKQVMIAAPDQAWERIGHHVVEGPAVLLRNNSVFITYSGSATDHNYAMGMLVAEDSSDLLDARSWRKVEGPVFSTNEQTKQYGPGHNSFTTSPDGKQDILIYHARSYKEIEGEPLFDPNRHARAQAFTWKQDGMPDFGYPGMVECM</sequence>
<dbReference type="InterPro" id="IPR006710">
    <property type="entry name" value="Glyco_hydro_43"/>
</dbReference>
<dbReference type="InterPro" id="IPR023296">
    <property type="entry name" value="Glyco_hydro_beta-prop_sf"/>
</dbReference>
<protein>
    <submittedName>
        <fullName evidence="6">Glycosyl hydrolase</fullName>
    </submittedName>
</protein>
<keyword evidence="4 5" id="KW-0326">Glycosidase</keyword>
<dbReference type="PANTHER" id="PTHR43817:SF1">
    <property type="entry name" value="HYDROLASE, FAMILY 43, PUTATIVE (AFU_ORTHOLOGUE AFUA_3G01660)-RELATED"/>
    <property type="match status" value="1"/>
</dbReference>
<dbReference type="Pfam" id="PF04616">
    <property type="entry name" value="Glyco_hydro_43"/>
    <property type="match status" value="1"/>
</dbReference>
<dbReference type="GO" id="GO:0005975">
    <property type="term" value="P:carbohydrate metabolic process"/>
    <property type="evidence" value="ECO:0007669"/>
    <property type="project" value="InterPro"/>
</dbReference>
<keyword evidence="7" id="KW-1185">Reference proteome</keyword>
<name>A0A919YKU2_9BACL</name>
<keyword evidence="3 5" id="KW-0378">Hydrolase</keyword>
<dbReference type="AlphaFoldDB" id="A0A919YKU2"/>
<dbReference type="Gene3D" id="2.115.10.20">
    <property type="entry name" value="Glycosyl hydrolase domain, family 43"/>
    <property type="match status" value="1"/>
</dbReference>
<evidence type="ECO:0000256" key="2">
    <source>
        <dbReference type="ARBA" id="ARBA00022729"/>
    </source>
</evidence>
<evidence type="ECO:0000256" key="4">
    <source>
        <dbReference type="ARBA" id="ARBA00023295"/>
    </source>
</evidence>
<evidence type="ECO:0000313" key="6">
    <source>
        <dbReference type="EMBL" id="GIP15733.1"/>
    </source>
</evidence>
<dbReference type="EMBL" id="BOSE01000002">
    <property type="protein sequence ID" value="GIP15733.1"/>
    <property type="molecule type" value="Genomic_DNA"/>
</dbReference>
<dbReference type="Proteomes" id="UP000683139">
    <property type="component" value="Unassembled WGS sequence"/>
</dbReference>
<comment type="caution">
    <text evidence="6">The sequence shown here is derived from an EMBL/GenBank/DDBJ whole genome shotgun (WGS) entry which is preliminary data.</text>
</comment>
<organism evidence="6 7">
    <name type="scientific">Paenibacillus montaniterrae</name>
    <dbReference type="NCBI Taxonomy" id="429341"/>
    <lineage>
        <taxon>Bacteria</taxon>
        <taxon>Bacillati</taxon>
        <taxon>Bacillota</taxon>
        <taxon>Bacilli</taxon>
        <taxon>Bacillales</taxon>
        <taxon>Paenibacillaceae</taxon>
        <taxon>Paenibacillus</taxon>
    </lineage>
</organism>
<comment type="similarity">
    <text evidence="1 5">Belongs to the glycosyl hydrolase 43 family.</text>
</comment>
<dbReference type="RefSeq" id="WP_213514012.1">
    <property type="nucleotide sequence ID" value="NZ_BOSE01000002.1"/>
</dbReference>
<dbReference type="PANTHER" id="PTHR43817">
    <property type="entry name" value="GLYCOSYL HYDROLASE"/>
    <property type="match status" value="1"/>
</dbReference>
<dbReference type="InterPro" id="IPR016828">
    <property type="entry name" value="Alpha-L-arabinofuranosidase"/>
</dbReference>
<evidence type="ECO:0000313" key="7">
    <source>
        <dbReference type="Proteomes" id="UP000683139"/>
    </source>
</evidence>
<proteinExistence type="inferred from homology"/>
<dbReference type="GO" id="GO:0004553">
    <property type="term" value="F:hydrolase activity, hydrolyzing O-glycosyl compounds"/>
    <property type="evidence" value="ECO:0007669"/>
    <property type="project" value="InterPro"/>
</dbReference>